<dbReference type="Proteomes" id="UP001187471">
    <property type="component" value="Unassembled WGS sequence"/>
</dbReference>
<gene>
    <name evidence="1" type="ORF">RJ640_024969</name>
</gene>
<name>A0AA88U574_9ASTE</name>
<proteinExistence type="predicted"/>
<evidence type="ECO:0000313" key="1">
    <source>
        <dbReference type="EMBL" id="KAK2971639.1"/>
    </source>
</evidence>
<accession>A0AA88U574</accession>
<sequence length="408" mass="46656">MSIPILGRSADRWRSGLYLVGMALKNICTQLLDLKDDFMEIKRLPWYSTLYNCGGYIMACLHSDVDLGVKIEKSFGTLVGISTMLFNELKSFALQYVDDDILSDLSNLLSLQNLCLSSNPISCMPTCIKGLTRLQTLNLEHYRRFQSVIGIRVEHISLYDCSYSQKYQAKTRYYNIVGCSNLMDMASQFKLILIDDAHIFKKLTTLFTDQDIAMGNAVRAVMPEQAGKVYTPKIFELFQKHRSEGLNISDRYGELWPDAVIRLAHKASEFKDGYVLYKTRMKEFDKEIEKLWKKHYEFMDHGCELNGSKGRLRRQFTVKFISRHEGKKSIVEGKEGRETGKYNGKAYGGSPGGLGRCGMGTWVLFVVRGARRNGLIMRVVDWGGAEELGLRVWLKELGEKLAQLWDYI</sequence>
<comment type="caution">
    <text evidence="1">The sequence shown here is derived from an EMBL/GenBank/DDBJ whole genome shotgun (WGS) entry which is preliminary data.</text>
</comment>
<dbReference type="AlphaFoldDB" id="A0AA88U574"/>
<organism evidence="1 2">
    <name type="scientific">Escallonia rubra</name>
    <dbReference type="NCBI Taxonomy" id="112253"/>
    <lineage>
        <taxon>Eukaryota</taxon>
        <taxon>Viridiplantae</taxon>
        <taxon>Streptophyta</taxon>
        <taxon>Embryophyta</taxon>
        <taxon>Tracheophyta</taxon>
        <taxon>Spermatophyta</taxon>
        <taxon>Magnoliopsida</taxon>
        <taxon>eudicotyledons</taxon>
        <taxon>Gunneridae</taxon>
        <taxon>Pentapetalae</taxon>
        <taxon>asterids</taxon>
        <taxon>campanulids</taxon>
        <taxon>Escalloniales</taxon>
        <taxon>Escalloniaceae</taxon>
        <taxon>Escallonia</taxon>
    </lineage>
</organism>
<dbReference type="EMBL" id="JAVXUO010002572">
    <property type="protein sequence ID" value="KAK2971639.1"/>
    <property type="molecule type" value="Genomic_DNA"/>
</dbReference>
<keyword evidence="2" id="KW-1185">Reference proteome</keyword>
<reference evidence="1" key="1">
    <citation type="submission" date="2022-12" db="EMBL/GenBank/DDBJ databases">
        <title>Draft genome assemblies for two species of Escallonia (Escalloniales).</title>
        <authorList>
            <person name="Chanderbali A."/>
            <person name="Dervinis C."/>
            <person name="Anghel I."/>
            <person name="Soltis D."/>
            <person name="Soltis P."/>
            <person name="Zapata F."/>
        </authorList>
    </citation>
    <scope>NUCLEOTIDE SEQUENCE</scope>
    <source>
        <strain evidence="1">UCBG92.1500</strain>
        <tissue evidence="1">Leaf</tissue>
    </source>
</reference>
<protein>
    <submittedName>
        <fullName evidence="1">Uncharacterized protein</fullName>
    </submittedName>
</protein>
<evidence type="ECO:0000313" key="2">
    <source>
        <dbReference type="Proteomes" id="UP001187471"/>
    </source>
</evidence>
<dbReference type="SUPFAM" id="SSF52058">
    <property type="entry name" value="L domain-like"/>
    <property type="match status" value="1"/>
</dbReference>
<dbReference type="InterPro" id="IPR032675">
    <property type="entry name" value="LRR_dom_sf"/>
</dbReference>
<dbReference type="Gene3D" id="3.80.10.10">
    <property type="entry name" value="Ribonuclease Inhibitor"/>
    <property type="match status" value="1"/>
</dbReference>